<feature type="domain" description="GEVED" evidence="14">
    <location>
        <begin position="637"/>
        <end position="713"/>
    </location>
</feature>
<evidence type="ECO:0000259" key="10">
    <source>
        <dbReference type="Pfam" id="PF01447"/>
    </source>
</evidence>
<proteinExistence type="inferred from homology"/>
<evidence type="ECO:0000259" key="13">
    <source>
        <dbReference type="Pfam" id="PF18962"/>
    </source>
</evidence>
<evidence type="ECO:0000259" key="12">
    <source>
        <dbReference type="Pfam" id="PF07504"/>
    </source>
</evidence>
<dbReference type="Pfam" id="PF18962">
    <property type="entry name" value="Por_Secre_tail"/>
    <property type="match status" value="1"/>
</dbReference>
<dbReference type="Pfam" id="PF01447">
    <property type="entry name" value="Peptidase_M4"/>
    <property type="match status" value="1"/>
</dbReference>
<feature type="domain" description="Peptidase M4 C-terminal" evidence="11">
    <location>
        <begin position="387"/>
        <end position="560"/>
    </location>
</feature>
<dbReference type="AlphaFoldDB" id="A0A1I1MG70"/>
<dbReference type="InterPro" id="IPR026444">
    <property type="entry name" value="Secre_tail"/>
</dbReference>
<feature type="domain" description="GEVED" evidence="14">
    <location>
        <begin position="790"/>
        <end position="866"/>
    </location>
</feature>
<evidence type="ECO:0000256" key="9">
    <source>
        <dbReference type="SAM" id="SignalP"/>
    </source>
</evidence>
<dbReference type="InterPro" id="IPR011096">
    <property type="entry name" value="FTP_domain"/>
</dbReference>
<dbReference type="PANTHER" id="PTHR33794:SF1">
    <property type="entry name" value="BACILLOLYSIN"/>
    <property type="match status" value="1"/>
</dbReference>
<dbReference type="InterPro" id="IPR050728">
    <property type="entry name" value="Zinc_Metalloprotease_M4"/>
</dbReference>
<reference evidence="15 16" key="1">
    <citation type="submission" date="2016-10" db="EMBL/GenBank/DDBJ databases">
        <authorList>
            <person name="de Groot N.N."/>
        </authorList>
    </citation>
    <scope>NUCLEOTIDE SEQUENCE [LARGE SCALE GENOMIC DNA]</scope>
    <source>
        <strain evidence="15 16">DSM 6793</strain>
    </source>
</reference>
<accession>A0A1I1MG70</accession>
<feature type="active site" description="Proton donor" evidence="8">
    <location>
        <position position="471"/>
    </location>
</feature>
<evidence type="ECO:0000313" key="15">
    <source>
        <dbReference type="EMBL" id="SFC84136.1"/>
    </source>
</evidence>
<evidence type="ECO:0000256" key="3">
    <source>
        <dbReference type="ARBA" id="ARBA00022723"/>
    </source>
</evidence>
<dbReference type="RefSeq" id="WP_091515366.1">
    <property type="nucleotide sequence ID" value="NZ_FOLE01000010.1"/>
</dbReference>
<evidence type="ECO:0000256" key="8">
    <source>
        <dbReference type="PIRSR" id="PIRSR623612-1"/>
    </source>
</evidence>
<protein>
    <submittedName>
        <fullName evidence="15">Por secretion system C-terminal sorting domain-containing protein</fullName>
    </submittedName>
</protein>
<name>A0A1I1MG70_9BACT</name>
<evidence type="ECO:0000256" key="2">
    <source>
        <dbReference type="ARBA" id="ARBA00022670"/>
    </source>
</evidence>
<dbReference type="Gene3D" id="3.10.450.490">
    <property type="match status" value="1"/>
</dbReference>
<evidence type="ECO:0000313" key="16">
    <source>
        <dbReference type="Proteomes" id="UP000199514"/>
    </source>
</evidence>
<evidence type="ECO:0000256" key="5">
    <source>
        <dbReference type="ARBA" id="ARBA00022801"/>
    </source>
</evidence>
<evidence type="ECO:0000256" key="7">
    <source>
        <dbReference type="ARBA" id="ARBA00023049"/>
    </source>
</evidence>
<gene>
    <name evidence="15" type="ORF">SAMN05421780_110167</name>
</gene>
<dbReference type="InterPro" id="IPR045474">
    <property type="entry name" value="GEVED"/>
</dbReference>
<dbReference type="InterPro" id="IPR001570">
    <property type="entry name" value="Peptidase_M4_C_domain"/>
</dbReference>
<dbReference type="Proteomes" id="UP000199514">
    <property type="component" value="Unassembled WGS sequence"/>
</dbReference>
<keyword evidence="6" id="KW-0862">Zinc</keyword>
<evidence type="ECO:0000259" key="14">
    <source>
        <dbReference type="Pfam" id="PF20009"/>
    </source>
</evidence>
<dbReference type="OrthoDB" id="291295at2"/>
<keyword evidence="4 9" id="KW-0732">Signal</keyword>
<dbReference type="Pfam" id="PF02868">
    <property type="entry name" value="Peptidase_M4_C"/>
    <property type="match status" value="1"/>
</dbReference>
<dbReference type="GO" id="GO:0006508">
    <property type="term" value="P:proteolysis"/>
    <property type="evidence" value="ECO:0007669"/>
    <property type="project" value="UniProtKB-KW"/>
</dbReference>
<dbReference type="PRINTS" id="PR00730">
    <property type="entry name" value="THERMOLYSIN"/>
</dbReference>
<dbReference type="EMBL" id="FOLE01000010">
    <property type="protein sequence ID" value="SFC84136.1"/>
    <property type="molecule type" value="Genomic_DNA"/>
</dbReference>
<dbReference type="NCBIfam" id="TIGR04183">
    <property type="entry name" value="Por_Secre_tail"/>
    <property type="match status" value="1"/>
</dbReference>
<keyword evidence="3" id="KW-0479">Metal-binding</keyword>
<dbReference type="PANTHER" id="PTHR33794">
    <property type="entry name" value="BACILLOLYSIN"/>
    <property type="match status" value="1"/>
</dbReference>
<dbReference type="SUPFAM" id="SSF55486">
    <property type="entry name" value="Metalloproteases ('zincins'), catalytic domain"/>
    <property type="match status" value="1"/>
</dbReference>
<feature type="active site" evidence="8">
    <location>
        <position position="377"/>
    </location>
</feature>
<keyword evidence="2" id="KW-0645">Protease</keyword>
<organism evidence="15 16">
    <name type="scientific">Flexibacter flexilis DSM 6793</name>
    <dbReference type="NCBI Taxonomy" id="927664"/>
    <lineage>
        <taxon>Bacteria</taxon>
        <taxon>Pseudomonadati</taxon>
        <taxon>Bacteroidota</taxon>
        <taxon>Cytophagia</taxon>
        <taxon>Cytophagales</taxon>
        <taxon>Flexibacteraceae</taxon>
        <taxon>Flexibacter</taxon>
    </lineage>
</organism>
<dbReference type="GO" id="GO:0046872">
    <property type="term" value="F:metal ion binding"/>
    <property type="evidence" value="ECO:0007669"/>
    <property type="project" value="UniProtKB-KW"/>
</dbReference>
<dbReference type="InterPro" id="IPR013856">
    <property type="entry name" value="Peptidase_M4_domain"/>
</dbReference>
<dbReference type="Pfam" id="PF20009">
    <property type="entry name" value="GEVED"/>
    <property type="match status" value="2"/>
</dbReference>
<evidence type="ECO:0000259" key="11">
    <source>
        <dbReference type="Pfam" id="PF02868"/>
    </source>
</evidence>
<keyword evidence="16" id="KW-1185">Reference proteome</keyword>
<dbReference type="InterPro" id="IPR027268">
    <property type="entry name" value="Peptidase_M4/M1_CTD_sf"/>
</dbReference>
<feature type="domain" description="FTP" evidence="12">
    <location>
        <begin position="73"/>
        <end position="121"/>
    </location>
</feature>
<dbReference type="Pfam" id="PF07504">
    <property type="entry name" value="FTP"/>
    <property type="match status" value="1"/>
</dbReference>
<keyword evidence="5" id="KW-0378">Hydrolase</keyword>
<dbReference type="CDD" id="cd09597">
    <property type="entry name" value="M4_TLP"/>
    <property type="match status" value="1"/>
</dbReference>
<evidence type="ECO:0000256" key="6">
    <source>
        <dbReference type="ARBA" id="ARBA00022833"/>
    </source>
</evidence>
<feature type="domain" description="Secretion system C-terminal sorting" evidence="13">
    <location>
        <begin position="887"/>
        <end position="950"/>
    </location>
</feature>
<dbReference type="GO" id="GO:0004222">
    <property type="term" value="F:metalloendopeptidase activity"/>
    <property type="evidence" value="ECO:0007669"/>
    <property type="project" value="InterPro"/>
</dbReference>
<comment type="similarity">
    <text evidence="1">Belongs to the peptidase M4 family.</text>
</comment>
<evidence type="ECO:0000256" key="1">
    <source>
        <dbReference type="ARBA" id="ARBA00009388"/>
    </source>
</evidence>
<sequence>MKKNYTKSAALAALLLGTTTFANAQQRLLERVNASDGKPSFARFDTKNGSSAVRLSQGAGALKQLLQAGQVESFARIKSETDQLGMVHEKYQQFYKGIKVEFATYTLHAKNGLVETASGDYRTISDLSITPSLSEAQALAKATKYIGAKSYKWENRAEAAWFRANTGKSFDPKGELVICPDYYGNEAPRLAYKFDIYAQQPISRDYVYVDAQSGKILYKEPIIKHANAVGSADTRYSGTKNITADSYSSTYRLRETSRGLGIETYNCKKGSSYTAAVDFTDANNTWTATEFNNTAMDNAALDAHWGAEMTYDYWSTVHGRNSYDNAGAKIKSYVHFDDDPSDGVGFENAYWDGSVMTYGDGATRFKPLTSLDVCAHEIGHAVCEKTANLAYQKESGALNEGFSDIWGAAVEYYAAPTKSTWLIGEDIDKQRPSLRSMSNPNAEGQPDTYGGTYWQNPACTPTSNNDYCGVHTNSGVLNYWFYLLSVGGSGTNDIGSAFTVTGITIDKAAKIAFRAESLYLTANATFVNTRQYTIQAATELYGAASNEVIQTTNAWYAVGVGAAYSTTPPPTSSYCASKGNTVTDEWIDLVQLGTISRTSTADAGYKDATSLSTNLTLGAAATISFSAGFASTAYTEYWRVWIDYNKDNDFDDAGELVVSTSSSSAATLTGTFTVPTTASTGATRMRVSMKYNAAQTGPCETFSYGEVEDYTVNLATGTTTPPTTVTYCASKGNSVTDEWIDLVQLGTISRTSTADAGYKDATSLSTNLTKGASATISFSAGFASTAYTEYWRVWIDYNKDGDFADAGEQVVATSSSSAATLTGTFTVPATASTGSTRMRVSMKYNAAQTSSCETFSYGEVEDYTVNIVTAFAPSTLAKSSGLNITTFPNPASSVITLQADQTLESAKVRIHNTIGALMYEGEMSGTEQEINVSELSAGVYVISVQSEQGLKSFRFIKQ</sequence>
<dbReference type="STRING" id="927664.SAMN05421780_110167"/>
<dbReference type="Gene3D" id="1.10.390.10">
    <property type="entry name" value="Neutral Protease Domain 2"/>
    <property type="match status" value="1"/>
</dbReference>
<feature type="domain" description="Peptidase M4" evidence="10">
    <location>
        <begin position="231"/>
        <end position="383"/>
    </location>
</feature>
<feature type="chain" id="PRO_5011435333" evidence="9">
    <location>
        <begin position="25"/>
        <end position="958"/>
    </location>
</feature>
<dbReference type="InterPro" id="IPR023612">
    <property type="entry name" value="Peptidase_M4"/>
</dbReference>
<feature type="signal peptide" evidence="9">
    <location>
        <begin position="1"/>
        <end position="24"/>
    </location>
</feature>
<evidence type="ECO:0000256" key="4">
    <source>
        <dbReference type="ARBA" id="ARBA00022729"/>
    </source>
</evidence>
<dbReference type="Gene3D" id="3.10.170.10">
    <property type="match status" value="1"/>
</dbReference>
<keyword evidence="7" id="KW-0482">Metalloprotease</keyword>